<dbReference type="Gramene" id="PRQ52601">
    <property type="protein sequence ID" value="PRQ52601"/>
    <property type="gene ID" value="RchiOBHm_Chr2g0157271"/>
</dbReference>
<dbReference type="AlphaFoldDB" id="A0A2P6S1Q6"/>
<proteinExistence type="predicted"/>
<keyword evidence="3" id="KW-1185">Reference proteome</keyword>
<comment type="caution">
    <text evidence="2">The sequence shown here is derived from an EMBL/GenBank/DDBJ whole genome shotgun (WGS) entry which is preliminary data.</text>
</comment>
<keyword evidence="1" id="KW-0472">Membrane</keyword>
<evidence type="ECO:0000313" key="3">
    <source>
        <dbReference type="Proteomes" id="UP000238479"/>
    </source>
</evidence>
<keyword evidence="1" id="KW-1133">Transmembrane helix</keyword>
<evidence type="ECO:0000313" key="2">
    <source>
        <dbReference type="EMBL" id="PRQ52601.1"/>
    </source>
</evidence>
<sequence length="49" mass="5636">MNMPKRPKVYSMIYKIVEQYCSYNDVLSVAFDIIIALPITSLASNFFVT</sequence>
<dbReference type="Proteomes" id="UP000238479">
    <property type="component" value="Chromosome 2"/>
</dbReference>
<organism evidence="2 3">
    <name type="scientific">Rosa chinensis</name>
    <name type="common">China rose</name>
    <dbReference type="NCBI Taxonomy" id="74649"/>
    <lineage>
        <taxon>Eukaryota</taxon>
        <taxon>Viridiplantae</taxon>
        <taxon>Streptophyta</taxon>
        <taxon>Embryophyta</taxon>
        <taxon>Tracheophyta</taxon>
        <taxon>Spermatophyta</taxon>
        <taxon>Magnoliopsida</taxon>
        <taxon>eudicotyledons</taxon>
        <taxon>Gunneridae</taxon>
        <taxon>Pentapetalae</taxon>
        <taxon>rosids</taxon>
        <taxon>fabids</taxon>
        <taxon>Rosales</taxon>
        <taxon>Rosaceae</taxon>
        <taxon>Rosoideae</taxon>
        <taxon>Rosoideae incertae sedis</taxon>
        <taxon>Rosa</taxon>
    </lineage>
</organism>
<gene>
    <name evidence="2" type="ORF">RchiOBHm_Chr2g0157271</name>
</gene>
<accession>A0A2P6S1Q6</accession>
<feature type="transmembrane region" description="Helical" evidence="1">
    <location>
        <begin position="21"/>
        <end position="43"/>
    </location>
</feature>
<reference evidence="2 3" key="1">
    <citation type="journal article" date="2018" name="Nat. Genet.">
        <title>The Rosa genome provides new insights in the design of modern roses.</title>
        <authorList>
            <person name="Bendahmane M."/>
        </authorList>
    </citation>
    <scope>NUCLEOTIDE SEQUENCE [LARGE SCALE GENOMIC DNA]</scope>
    <source>
        <strain evidence="3">cv. Old Blush</strain>
    </source>
</reference>
<evidence type="ECO:0000256" key="1">
    <source>
        <dbReference type="SAM" id="Phobius"/>
    </source>
</evidence>
<name>A0A2P6S1Q6_ROSCH</name>
<protein>
    <submittedName>
        <fullName evidence="2">Uncharacterized protein</fullName>
    </submittedName>
</protein>
<dbReference type="EMBL" id="PDCK01000040">
    <property type="protein sequence ID" value="PRQ52601.1"/>
    <property type="molecule type" value="Genomic_DNA"/>
</dbReference>
<keyword evidence="1" id="KW-0812">Transmembrane</keyword>